<reference evidence="1 2" key="1">
    <citation type="submission" date="2021-10" db="EMBL/GenBank/DDBJ databases">
        <title>Collection of gut derived symbiotic bacterial strains cultured from healthy donors.</title>
        <authorList>
            <person name="Lin H."/>
            <person name="Littmann E."/>
            <person name="Kohout C."/>
            <person name="Pamer E.G."/>
        </authorList>
    </citation>
    <scope>NUCLEOTIDE SEQUENCE [LARGE SCALE GENOMIC DNA]</scope>
    <source>
        <strain evidence="1 2">DFI.1.165</strain>
    </source>
</reference>
<comment type="caution">
    <text evidence="1">The sequence shown here is derived from an EMBL/GenBank/DDBJ whole genome shotgun (WGS) entry which is preliminary data.</text>
</comment>
<sequence length="64" mass="7373">MNPQKAKYLLPIIINNLIKEGTVYVKMLETRNRWIGFTNVVDKASVADSFKKLVSDGVYKRPLF</sequence>
<dbReference type="Gene3D" id="3.90.550.10">
    <property type="entry name" value="Spore Coat Polysaccharide Biosynthesis Protein SpsA, Chain A"/>
    <property type="match status" value="1"/>
</dbReference>
<dbReference type="RefSeq" id="WP_066736760.1">
    <property type="nucleotide sequence ID" value="NZ_JAJCIQ010000002.1"/>
</dbReference>
<accession>A0ABS8DDM9</accession>
<evidence type="ECO:0000313" key="2">
    <source>
        <dbReference type="Proteomes" id="UP001299546"/>
    </source>
</evidence>
<name>A0ABS8DDM9_9FIRM</name>
<dbReference type="Proteomes" id="UP001299546">
    <property type="component" value="Unassembled WGS sequence"/>
</dbReference>
<dbReference type="InterPro" id="IPR029044">
    <property type="entry name" value="Nucleotide-diphossugar_trans"/>
</dbReference>
<protein>
    <submittedName>
        <fullName evidence="1">Uncharacterized protein</fullName>
    </submittedName>
</protein>
<evidence type="ECO:0000313" key="1">
    <source>
        <dbReference type="EMBL" id="MCB7386525.1"/>
    </source>
</evidence>
<organism evidence="1 2">
    <name type="scientific">Bariatricus massiliensis</name>
    <dbReference type="NCBI Taxonomy" id="1745713"/>
    <lineage>
        <taxon>Bacteria</taxon>
        <taxon>Bacillati</taxon>
        <taxon>Bacillota</taxon>
        <taxon>Clostridia</taxon>
        <taxon>Lachnospirales</taxon>
        <taxon>Lachnospiraceae</taxon>
        <taxon>Bariatricus</taxon>
    </lineage>
</organism>
<dbReference type="EMBL" id="JAJCIS010000002">
    <property type="protein sequence ID" value="MCB7386525.1"/>
    <property type="molecule type" value="Genomic_DNA"/>
</dbReference>
<gene>
    <name evidence="1" type="ORF">LIZ65_04420</name>
</gene>
<proteinExistence type="predicted"/>
<keyword evidence="2" id="KW-1185">Reference proteome</keyword>